<proteinExistence type="predicted"/>
<dbReference type="AlphaFoldDB" id="A0A8D8EV36"/>
<organism evidence="1">
    <name type="scientific">Culex pipiens</name>
    <name type="common">House mosquito</name>
    <dbReference type="NCBI Taxonomy" id="7175"/>
    <lineage>
        <taxon>Eukaryota</taxon>
        <taxon>Metazoa</taxon>
        <taxon>Ecdysozoa</taxon>
        <taxon>Arthropoda</taxon>
        <taxon>Hexapoda</taxon>
        <taxon>Insecta</taxon>
        <taxon>Pterygota</taxon>
        <taxon>Neoptera</taxon>
        <taxon>Endopterygota</taxon>
        <taxon>Diptera</taxon>
        <taxon>Nematocera</taxon>
        <taxon>Culicoidea</taxon>
        <taxon>Culicidae</taxon>
        <taxon>Culicinae</taxon>
        <taxon>Culicini</taxon>
        <taxon>Culex</taxon>
        <taxon>Culex</taxon>
    </lineage>
</organism>
<accession>A0A8D8EV36</accession>
<dbReference type="EMBL" id="HBUE01010846">
    <property type="protein sequence ID" value="CAG6448376.1"/>
    <property type="molecule type" value="Transcribed_RNA"/>
</dbReference>
<reference evidence="1" key="1">
    <citation type="submission" date="2021-05" db="EMBL/GenBank/DDBJ databases">
        <authorList>
            <person name="Alioto T."/>
            <person name="Alioto T."/>
            <person name="Gomez Garrido J."/>
        </authorList>
    </citation>
    <scope>NUCLEOTIDE SEQUENCE</scope>
</reference>
<evidence type="ECO:0000313" key="1">
    <source>
        <dbReference type="EMBL" id="CAG6448376.1"/>
    </source>
</evidence>
<sequence length="118" mass="13902">MAPLAFSPRHRKSCWLSRSSRYRWKRVEIHRPEERPTVLLPREVRPELEASLLSEELLQLKFRSCLEQPPEAQPSSAVVPVLSPSPRRVQTEPLRRLLRHYPNQKLTFFLRISARILG</sequence>
<protein>
    <submittedName>
        <fullName evidence="1">(northern house mosquito) hypothetical protein</fullName>
    </submittedName>
</protein>
<name>A0A8D8EV36_CULPI</name>